<reference evidence="1" key="1">
    <citation type="submission" date="2015-07" db="EMBL/GenBank/DDBJ databases">
        <title>MeaNS - Measles Nucleotide Surveillance Program.</title>
        <authorList>
            <person name="Tran T."/>
            <person name="Druce J."/>
        </authorList>
    </citation>
    <scope>NUCLEOTIDE SEQUENCE</scope>
    <source>
        <strain evidence="1">UCB-OBI-ISO-001</strain>
        <tissue evidence="1">Gonad</tissue>
    </source>
</reference>
<proteinExistence type="predicted"/>
<organism evidence="1">
    <name type="scientific">Octopus bimaculoides</name>
    <name type="common">California two-spotted octopus</name>
    <dbReference type="NCBI Taxonomy" id="37653"/>
    <lineage>
        <taxon>Eukaryota</taxon>
        <taxon>Metazoa</taxon>
        <taxon>Spiralia</taxon>
        <taxon>Lophotrochozoa</taxon>
        <taxon>Mollusca</taxon>
        <taxon>Cephalopoda</taxon>
        <taxon>Coleoidea</taxon>
        <taxon>Octopodiformes</taxon>
        <taxon>Octopoda</taxon>
        <taxon>Incirrata</taxon>
        <taxon>Octopodidae</taxon>
        <taxon>Octopus</taxon>
    </lineage>
</organism>
<dbReference type="AlphaFoldDB" id="A0A0L8I6E1"/>
<accession>A0A0L8I6E1</accession>
<protein>
    <submittedName>
        <fullName evidence="1">Uncharacterized protein</fullName>
    </submittedName>
</protein>
<name>A0A0L8I6E1_OCTBM</name>
<dbReference type="EMBL" id="KQ416442">
    <property type="protein sequence ID" value="KOF96969.1"/>
    <property type="molecule type" value="Genomic_DNA"/>
</dbReference>
<gene>
    <name evidence="1" type="ORF">OCBIM_22032623mg</name>
</gene>
<evidence type="ECO:0000313" key="1">
    <source>
        <dbReference type="EMBL" id="KOF96969.1"/>
    </source>
</evidence>
<sequence length="54" mass="6170">MLYKYSNSKVLFYISTHPKTYSFLQAQSFRAVTINAGRSKDTREKSGCMLSTRG</sequence>